<name>A0A0D8JXN5_COCIM</name>
<dbReference type="Proteomes" id="UP000001261">
    <property type="component" value="Unassembled WGS sequence"/>
</dbReference>
<dbReference type="EMBL" id="GG704914">
    <property type="protein sequence ID" value="KJF61038.1"/>
    <property type="molecule type" value="Genomic_DNA"/>
</dbReference>
<feature type="region of interest" description="Disordered" evidence="1">
    <location>
        <begin position="1"/>
        <end position="23"/>
    </location>
</feature>
<dbReference type="VEuPathDB" id="FungiDB:CIMG_13384"/>
<dbReference type="InParanoid" id="A0A0D8JXN5"/>
<dbReference type="GeneID" id="24165011"/>
<evidence type="ECO:0000256" key="1">
    <source>
        <dbReference type="SAM" id="MobiDB-lite"/>
    </source>
</evidence>
<dbReference type="RefSeq" id="XP_004446090.1">
    <property type="nucleotide sequence ID" value="XM_004446033.1"/>
</dbReference>
<gene>
    <name evidence="2" type="ORF">CIMG_13384</name>
</gene>
<protein>
    <submittedName>
        <fullName evidence="2">Uncharacterized protein</fullName>
    </submittedName>
</protein>
<evidence type="ECO:0000313" key="3">
    <source>
        <dbReference type="Proteomes" id="UP000001261"/>
    </source>
</evidence>
<reference evidence="3" key="1">
    <citation type="journal article" date="2009" name="Genome Res.">
        <title>Comparative genomic analyses of the human fungal pathogens Coccidioides and their relatives.</title>
        <authorList>
            <person name="Sharpton T.J."/>
            <person name="Stajich J.E."/>
            <person name="Rounsley S.D."/>
            <person name="Gardner M.J."/>
            <person name="Wortman J.R."/>
            <person name="Jordar V.S."/>
            <person name="Maiti R."/>
            <person name="Kodira C.D."/>
            <person name="Neafsey D.E."/>
            <person name="Zeng Q."/>
            <person name="Hung C.-Y."/>
            <person name="McMahan C."/>
            <person name="Muszewska A."/>
            <person name="Grynberg M."/>
            <person name="Mandel M.A."/>
            <person name="Kellner E.M."/>
            <person name="Barker B.M."/>
            <person name="Galgiani J.N."/>
            <person name="Orbach M.J."/>
            <person name="Kirkland T.N."/>
            <person name="Cole G.T."/>
            <person name="Henn M.R."/>
            <person name="Birren B.W."/>
            <person name="Taylor J.W."/>
        </authorList>
    </citation>
    <scope>NUCLEOTIDE SEQUENCE [LARGE SCALE GENOMIC DNA]</scope>
    <source>
        <strain evidence="3">RS</strain>
    </source>
</reference>
<dbReference type="AlphaFoldDB" id="A0A0D8JXN5"/>
<dbReference type="KEGG" id="cim:CIMG_13384"/>
<organism evidence="2 3">
    <name type="scientific">Coccidioides immitis (strain RS)</name>
    <name type="common">Valley fever fungus</name>
    <dbReference type="NCBI Taxonomy" id="246410"/>
    <lineage>
        <taxon>Eukaryota</taxon>
        <taxon>Fungi</taxon>
        <taxon>Dikarya</taxon>
        <taxon>Ascomycota</taxon>
        <taxon>Pezizomycotina</taxon>
        <taxon>Eurotiomycetes</taxon>
        <taxon>Eurotiomycetidae</taxon>
        <taxon>Onygenales</taxon>
        <taxon>Onygenaceae</taxon>
        <taxon>Coccidioides</taxon>
    </lineage>
</organism>
<proteinExistence type="predicted"/>
<accession>A0A0D8JXN5</accession>
<reference evidence="3" key="2">
    <citation type="journal article" date="2010" name="Genome Res.">
        <title>Population genomic sequencing of Coccidioides fungi reveals recent hybridization and transposon control.</title>
        <authorList>
            <person name="Neafsey D.E."/>
            <person name="Barker B.M."/>
            <person name="Sharpton T.J."/>
            <person name="Stajich J.E."/>
            <person name="Park D.J."/>
            <person name="Whiston E."/>
            <person name="Hung C.-Y."/>
            <person name="McMahan C."/>
            <person name="White J."/>
            <person name="Sykes S."/>
            <person name="Heiman D."/>
            <person name="Young S."/>
            <person name="Zeng Q."/>
            <person name="Abouelleil A."/>
            <person name="Aftuck L."/>
            <person name="Bessette D."/>
            <person name="Brown A."/>
            <person name="FitzGerald M."/>
            <person name="Lui A."/>
            <person name="Macdonald J.P."/>
            <person name="Priest M."/>
            <person name="Orbach M.J."/>
            <person name="Galgiani J.N."/>
            <person name="Kirkland T.N."/>
            <person name="Cole G.T."/>
            <person name="Birren B.W."/>
            <person name="Henn M.R."/>
            <person name="Taylor J.W."/>
            <person name="Rounsley S.D."/>
        </authorList>
    </citation>
    <scope>GENOME REANNOTATION</scope>
    <source>
        <strain evidence="3">RS</strain>
    </source>
</reference>
<sequence>MTGVILIGNQRVSQDSSARQREQRARRMAAQGISLGVTSLSGNVCQDGGGTAVVSDAGCPGSRGVVGLEMMQRWSEWQRH</sequence>
<dbReference type="OMA" id="ILIGNQR"/>
<evidence type="ECO:0000313" key="2">
    <source>
        <dbReference type="EMBL" id="KJF61038.1"/>
    </source>
</evidence>
<keyword evidence="3" id="KW-1185">Reference proteome</keyword>